<dbReference type="KEGG" id="paun:MJA45_12725"/>
<organism evidence="8 9">
    <name type="scientific">Paenibacillus aurantius</name>
    <dbReference type="NCBI Taxonomy" id="2918900"/>
    <lineage>
        <taxon>Bacteria</taxon>
        <taxon>Bacillati</taxon>
        <taxon>Bacillota</taxon>
        <taxon>Bacilli</taxon>
        <taxon>Bacillales</taxon>
        <taxon>Paenibacillaceae</taxon>
        <taxon>Paenibacillus</taxon>
    </lineage>
</organism>
<dbReference type="InterPro" id="IPR049614">
    <property type="entry name" value="HrpB_DEXH"/>
</dbReference>
<reference evidence="8 9" key="1">
    <citation type="submission" date="2022-02" db="EMBL/GenBank/DDBJ databases">
        <title>Paenibacillus sp. MBLB1776 Whole Genome Shotgun Sequencing.</title>
        <authorList>
            <person name="Hwang C.Y."/>
            <person name="Cho E.-S."/>
            <person name="Seo M.-J."/>
        </authorList>
    </citation>
    <scope>NUCLEOTIDE SEQUENCE [LARGE SCALE GENOMIC DNA]</scope>
    <source>
        <strain evidence="8 9">MBLB1776</strain>
    </source>
</reference>
<evidence type="ECO:0000313" key="8">
    <source>
        <dbReference type="EMBL" id="WNQ13837.1"/>
    </source>
</evidence>
<dbReference type="SMART" id="SM00847">
    <property type="entry name" value="HA2"/>
    <property type="match status" value="1"/>
</dbReference>
<dbReference type="InterPro" id="IPR014001">
    <property type="entry name" value="Helicase_ATP-bd"/>
</dbReference>
<dbReference type="InterPro" id="IPR010225">
    <property type="entry name" value="HrpB"/>
</dbReference>
<dbReference type="Proteomes" id="UP001305702">
    <property type="component" value="Chromosome"/>
</dbReference>
<keyword evidence="9" id="KW-1185">Reference proteome</keyword>
<gene>
    <name evidence="8" type="primary">hrpB</name>
    <name evidence="8" type="ORF">MJA45_12725</name>
</gene>
<dbReference type="GO" id="GO:0005524">
    <property type="term" value="F:ATP binding"/>
    <property type="evidence" value="ECO:0007669"/>
    <property type="project" value="UniProtKB-KW"/>
</dbReference>
<evidence type="ECO:0000256" key="4">
    <source>
        <dbReference type="ARBA" id="ARBA00022840"/>
    </source>
</evidence>
<dbReference type="SMART" id="SM00487">
    <property type="entry name" value="DEXDc"/>
    <property type="match status" value="1"/>
</dbReference>
<evidence type="ECO:0000256" key="2">
    <source>
        <dbReference type="ARBA" id="ARBA00022801"/>
    </source>
</evidence>
<evidence type="ECO:0000259" key="7">
    <source>
        <dbReference type="PROSITE" id="PS51194"/>
    </source>
</evidence>
<accession>A0AA96LH55</accession>
<dbReference type="Gene3D" id="3.40.50.300">
    <property type="entry name" value="P-loop containing nucleotide triphosphate hydrolases"/>
    <property type="match status" value="2"/>
</dbReference>
<dbReference type="Pfam" id="PF00271">
    <property type="entry name" value="Helicase_C"/>
    <property type="match status" value="1"/>
</dbReference>
<dbReference type="RefSeq" id="WP_315607618.1">
    <property type="nucleotide sequence ID" value="NZ_CP130318.1"/>
</dbReference>
<dbReference type="SUPFAM" id="SSF52540">
    <property type="entry name" value="P-loop containing nucleoside triphosphate hydrolases"/>
    <property type="match status" value="1"/>
</dbReference>
<evidence type="ECO:0000256" key="3">
    <source>
        <dbReference type="ARBA" id="ARBA00022806"/>
    </source>
</evidence>
<name>A0AA96LH55_9BACL</name>
<dbReference type="InterPro" id="IPR056329">
    <property type="entry name" value="CON_HrpB"/>
</dbReference>
<feature type="domain" description="Helicase ATP-binding" evidence="6">
    <location>
        <begin position="13"/>
        <end position="177"/>
    </location>
</feature>
<keyword evidence="3 8" id="KW-0347">Helicase</keyword>
<dbReference type="PANTHER" id="PTHR43519">
    <property type="entry name" value="ATP-DEPENDENT RNA HELICASE HRPB"/>
    <property type="match status" value="1"/>
</dbReference>
<dbReference type="Gene3D" id="1.20.120.1080">
    <property type="match status" value="1"/>
</dbReference>
<dbReference type="CDD" id="cd18791">
    <property type="entry name" value="SF2_C_RHA"/>
    <property type="match status" value="1"/>
</dbReference>
<dbReference type="InterPro" id="IPR001650">
    <property type="entry name" value="Helicase_C-like"/>
</dbReference>
<dbReference type="InterPro" id="IPR027417">
    <property type="entry name" value="P-loop_NTPase"/>
</dbReference>
<evidence type="ECO:0000256" key="1">
    <source>
        <dbReference type="ARBA" id="ARBA00022741"/>
    </source>
</evidence>
<dbReference type="SMART" id="SM00490">
    <property type="entry name" value="HELICc"/>
    <property type="match status" value="1"/>
</dbReference>
<evidence type="ECO:0000313" key="9">
    <source>
        <dbReference type="Proteomes" id="UP001305702"/>
    </source>
</evidence>
<dbReference type="PIRSF" id="PIRSF005496">
    <property type="entry name" value="ATP_hel_hrpB"/>
    <property type="match status" value="1"/>
</dbReference>
<sequence length="847" mass="92631">MTLPIDSIIPALQQALRQGTGAVLTAEPGAGKTTRVPLELLREPWLQGRRILMLEPRRLAARAAARFMAASLGEKAGETVGYRVRQDTAVGPRTRIEVITEGVLTRMLQQDQALEGVGLVIFDEFHERSLQADLGLALCLQVQQLLREDLRLLVMSATMDAGAVSGLMGGVPILASSGRSYPVETRYLDRPYEGRLEPAVTRVVLRALAEETGDMLVFLPGMGEIRRVEEALLPLVRDRRIVIAPLHGSLPAEGQDLAITPAAPGWRKVVLTTSIAETSLTVEGVRVVVDSGQSRVPRFSPRTGLTRLETVPVSAASADQRRGRAGRLGPGVCYRLWTEEEHRRLAPHSVPEIREADLVPLALELAAWGAADAGELAWLDAPPAAALAQARELLARLGAVGRDGRLTPYGRELAGLGLHPRLAHMIRRAIPLGLGGTACELAALLGERDVLRGGPDAGRNADLRLRWEALKGFRGEAGSGTAGTGGLAADRAACRRIEAEAAQLKREAGVRGEDRRAGDAAWCGVLLAFAYPDRIAERRGDGRFLLASGRGAALPELQPLSAESYLAVADLEDRGVDSRIRLAAPLALSELEGYFQEQLEEEATVEWDRSAQAVRARRRIKLGALTLKETVDPEPEPEAVKQALILGIREEGLKLLPWTKPARQLQQRLLALRSVSEEWPDVSDEALAADLDSWLGDPLYGMRTRSDLQRLNLVQALESRLSWPQRRELEEALPTHYTVPSGSRIPIDYTHPEAPVLAVRLQEVFGLRETPRIAGGRLPLTLHLLSPAQRPVQVTRDLESFWKTGYFEVKKDLKGRYPKHYWPDDPLIAEATSRVRPKPSAQGKGER</sequence>
<dbReference type="GO" id="GO:0016787">
    <property type="term" value="F:hydrolase activity"/>
    <property type="evidence" value="ECO:0007669"/>
    <property type="project" value="UniProtKB-KW"/>
</dbReference>
<dbReference type="GO" id="GO:0004386">
    <property type="term" value="F:helicase activity"/>
    <property type="evidence" value="ECO:0007669"/>
    <property type="project" value="UniProtKB-KW"/>
</dbReference>
<dbReference type="PANTHER" id="PTHR43519:SF1">
    <property type="entry name" value="ATP-DEPENDENT RNA HELICASE HRPB"/>
    <property type="match status" value="1"/>
</dbReference>
<dbReference type="FunFam" id="3.40.50.300:FF:002125">
    <property type="entry name" value="ATP-dependent helicase HrpB"/>
    <property type="match status" value="1"/>
</dbReference>
<feature type="region of interest" description="Disordered" evidence="5">
    <location>
        <begin position="828"/>
        <end position="847"/>
    </location>
</feature>
<dbReference type="InterPro" id="IPR013689">
    <property type="entry name" value="RNA_helicase_ATP-dep_HrpB_C"/>
</dbReference>
<dbReference type="PROSITE" id="PS51194">
    <property type="entry name" value="HELICASE_CTER"/>
    <property type="match status" value="1"/>
</dbReference>
<dbReference type="Pfam" id="PF24473">
    <property type="entry name" value="CON_HrpB"/>
    <property type="match status" value="1"/>
</dbReference>
<dbReference type="InterPro" id="IPR007502">
    <property type="entry name" value="Helicase-assoc_dom"/>
</dbReference>
<dbReference type="CDD" id="cd17990">
    <property type="entry name" value="DEXHc_HrpB"/>
    <property type="match status" value="1"/>
</dbReference>
<keyword evidence="4" id="KW-0067">ATP-binding</keyword>
<keyword evidence="2" id="KW-0378">Hydrolase</keyword>
<dbReference type="EMBL" id="CP130318">
    <property type="protein sequence ID" value="WNQ13837.1"/>
    <property type="molecule type" value="Genomic_DNA"/>
</dbReference>
<evidence type="ECO:0000256" key="5">
    <source>
        <dbReference type="SAM" id="MobiDB-lite"/>
    </source>
</evidence>
<feature type="domain" description="Helicase C-terminal" evidence="7">
    <location>
        <begin position="204"/>
        <end position="369"/>
    </location>
</feature>
<dbReference type="NCBIfam" id="TIGR01970">
    <property type="entry name" value="DEAH_box_HrpB"/>
    <property type="match status" value="1"/>
</dbReference>
<protein>
    <submittedName>
        <fullName evidence="8">ATP-dependent helicase HrpB</fullName>
    </submittedName>
</protein>
<keyword evidence="1" id="KW-0547">Nucleotide-binding</keyword>
<evidence type="ECO:0000259" key="6">
    <source>
        <dbReference type="PROSITE" id="PS51192"/>
    </source>
</evidence>
<dbReference type="InterPro" id="IPR011545">
    <property type="entry name" value="DEAD/DEAH_box_helicase_dom"/>
</dbReference>
<dbReference type="Pfam" id="PF08482">
    <property type="entry name" value="HrpB_C"/>
    <property type="match status" value="1"/>
</dbReference>
<dbReference type="GO" id="GO:0003676">
    <property type="term" value="F:nucleic acid binding"/>
    <property type="evidence" value="ECO:0007669"/>
    <property type="project" value="InterPro"/>
</dbReference>
<proteinExistence type="predicted"/>
<dbReference type="PROSITE" id="PS51192">
    <property type="entry name" value="HELICASE_ATP_BIND_1"/>
    <property type="match status" value="1"/>
</dbReference>
<dbReference type="AlphaFoldDB" id="A0AA96LH55"/>
<dbReference type="Pfam" id="PF00270">
    <property type="entry name" value="DEAD"/>
    <property type="match status" value="1"/>
</dbReference>